<feature type="transmembrane region" description="Helical" evidence="9">
    <location>
        <begin position="188"/>
        <end position="206"/>
    </location>
</feature>
<keyword evidence="3 9" id="KW-0812">Transmembrane</keyword>
<dbReference type="PANTHER" id="PTHR46272:SF6">
    <property type="entry name" value="G-PROTEIN COUPLED RECEPTOR 139-RELATED"/>
    <property type="match status" value="1"/>
</dbReference>
<evidence type="ECO:0000256" key="8">
    <source>
        <dbReference type="ARBA" id="ARBA00023224"/>
    </source>
</evidence>
<keyword evidence="2" id="KW-1003">Cell membrane</keyword>
<keyword evidence="5" id="KW-0297">G-protein coupled receptor</keyword>
<dbReference type="GO" id="GO:0005886">
    <property type="term" value="C:plasma membrane"/>
    <property type="evidence" value="ECO:0007669"/>
    <property type="project" value="UniProtKB-SubCell"/>
</dbReference>
<protein>
    <recommendedName>
        <fullName evidence="10">G-protein coupled receptors family 1 profile domain-containing protein</fullName>
    </recommendedName>
</protein>
<reference evidence="11" key="4">
    <citation type="submission" date="2025-08" db="UniProtKB">
        <authorList>
            <consortium name="Ensembl"/>
        </authorList>
    </citation>
    <scope>IDENTIFICATION</scope>
</reference>
<evidence type="ECO:0000256" key="2">
    <source>
        <dbReference type="ARBA" id="ARBA00022475"/>
    </source>
</evidence>
<evidence type="ECO:0000313" key="12">
    <source>
        <dbReference type="Proteomes" id="UP000314986"/>
    </source>
</evidence>
<dbReference type="PANTHER" id="PTHR46272">
    <property type="entry name" value="G_PROTEIN_RECEP_F1_2 DOMAIN-CONTAINING PROTEIN"/>
    <property type="match status" value="1"/>
</dbReference>
<accession>A0A4W3GG37</accession>
<evidence type="ECO:0000313" key="11">
    <source>
        <dbReference type="Ensembl" id="ENSCMIP00000001625.1"/>
    </source>
</evidence>
<evidence type="ECO:0000256" key="4">
    <source>
        <dbReference type="ARBA" id="ARBA00022989"/>
    </source>
</evidence>
<dbReference type="GO" id="GO:0004930">
    <property type="term" value="F:G protein-coupled receptor activity"/>
    <property type="evidence" value="ECO:0007669"/>
    <property type="project" value="UniProtKB-KW"/>
</dbReference>
<dbReference type="SUPFAM" id="SSF81321">
    <property type="entry name" value="Family A G protein-coupled receptor-like"/>
    <property type="match status" value="1"/>
</dbReference>
<feature type="transmembrane region" description="Helical" evidence="9">
    <location>
        <begin position="132"/>
        <end position="154"/>
    </location>
</feature>
<feature type="domain" description="G-protein coupled receptors family 1 profile" evidence="10">
    <location>
        <begin position="29"/>
        <end position="289"/>
    </location>
</feature>
<evidence type="ECO:0000259" key="10">
    <source>
        <dbReference type="PROSITE" id="PS50262"/>
    </source>
</evidence>
<keyword evidence="12" id="KW-1185">Reference proteome</keyword>
<sequence>KVLSSPHMYVMLLKCPSPPLALTHFFSYLNLLTILILSRGKCGLSNCITRYLVAMAAADLSVIVSEVILKQIGDIYLDTSYLFYTPVCSFIHVISAAAVDSAVWLTVAFTFDRFVALCCQKLKQKYCTEKTASVVIGTLSALLCLENIPFYFTFHRYRNIHNLPWGCLVKPNLLYHAAWITFYWLEQILVPLFPFVLILLLNALTVRHILVASRVRTRLRGSSSSKSIILLFTISLSFILLWVTSVAHYIQYRVKGFYKSRGFFNPLRMFEEAGFMLQLLSCCTNTAIYSVTQTKFREELKNLIKICVVSYHGSVKCSHLHPFKSVPVVVIRNVKTFNYCFN</sequence>
<dbReference type="OMA" id="WEGSENS"/>
<reference evidence="11" key="5">
    <citation type="submission" date="2025-09" db="UniProtKB">
        <authorList>
            <consortium name="Ensembl"/>
        </authorList>
    </citation>
    <scope>IDENTIFICATION</scope>
</reference>
<dbReference type="InterPro" id="IPR017452">
    <property type="entry name" value="GPCR_Rhodpsn_7TM"/>
</dbReference>
<evidence type="ECO:0000256" key="1">
    <source>
        <dbReference type="ARBA" id="ARBA00004651"/>
    </source>
</evidence>
<evidence type="ECO:0000256" key="5">
    <source>
        <dbReference type="ARBA" id="ARBA00023040"/>
    </source>
</evidence>
<feature type="transmembrane region" description="Helical" evidence="9">
    <location>
        <begin position="227"/>
        <end position="250"/>
    </location>
</feature>
<evidence type="ECO:0000256" key="9">
    <source>
        <dbReference type="SAM" id="Phobius"/>
    </source>
</evidence>
<evidence type="ECO:0000256" key="3">
    <source>
        <dbReference type="ARBA" id="ARBA00022692"/>
    </source>
</evidence>
<dbReference type="PROSITE" id="PS50262">
    <property type="entry name" value="G_PROTEIN_RECEP_F1_2"/>
    <property type="match status" value="1"/>
</dbReference>
<evidence type="ECO:0000256" key="7">
    <source>
        <dbReference type="ARBA" id="ARBA00023170"/>
    </source>
</evidence>
<feature type="transmembrane region" description="Helical" evidence="9">
    <location>
        <begin position="50"/>
        <end position="69"/>
    </location>
</feature>
<dbReference type="AlphaFoldDB" id="A0A4W3GG37"/>
<keyword evidence="7" id="KW-0675">Receptor</keyword>
<reference evidence="12" key="1">
    <citation type="journal article" date="2006" name="Science">
        <title>Ancient noncoding elements conserved in the human genome.</title>
        <authorList>
            <person name="Venkatesh B."/>
            <person name="Kirkness E.F."/>
            <person name="Loh Y.H."/>
            <person name="Halpern A.L."/>
            <person name="Lee A.P."/>
            <person name="Johnson J."/>
            <person name="Dandona N."/>
            <person name="Viswanathan L.D."/>
            <person name="Tay A."/>
            <person name="Venter J.C."/>
            <person name="Strausberg R.L."/>
            <person name="Brenner S."/>
        </authorList>
    </citation>
    <scope>NUCLEOTIDE SEQUENCE [LARGE SCALE GENOMIC DNA]</scope>
</reference>
<keyword evidence="8" id="KW-0807">Transducer</keyword>
<dbReference type="Proteomes" id="UP000314986">
    <property type="component" value="Unassembled WGS sequence"/>
</dbReference>
<reference evidence="12" key="2">
    <citation type="journal article" date="2007" name="PLoS Biol.">
        <title>Survey sequencing and comparative analysis of the elephant shark (Callorhinchus milii) genome.</title>
        <authorList>
            <person name="Venkatesh B."/>
            <person name="Kirkness E.F."/>
            <person name="Loh Y.H."/>
            <person name="Halpern A.L."/>
            <person name="Lee A.P."/>
            <person name="Johnson J."/>
            <person name="Dandona N."/>
            <person name="Viswanathan L.D."/>
            <person name="Tay A."/>
            <person name="Venter J.C."/>
            <person name="Strausberg R.L."/>
            <person name="Brenner S."/>
        </authorList>
    </citation>
    <scope>NUCLEOTIDE SEQUENCE [LARGE SCALE GENOMIC DNA]</scope>
</reference>
<dbReference type="Gene3D" id="1.20.1070.10">
    <property type="entry name" value="Rhodopsin 7-helix transmembrane proteins"/>
    <property type="match status" value="1"/>
</dbReference>
<dbReference type="InterPro" id="IPR000276">
    <property type="entry name" value="GPCR_Rhodpsn"/>
</dbReference>
<organism evidence="11 12">
    <name type="scientific">Callorhinchus milii</name>
    <name type="common">Ghost shark</name>
    <dbReference type="NCBI Taxonomy" id="7868"/>
    <lineage>
        <taxon>Eukaryota</taxon>
        <taxon>Metazoa</taxon>
        <taxon>Chordata</taxon>
        <taxon>Craniata</taxon>
        <taxon>Vertebrata</taxon>
        <taxon>Chondrichthyes</taxon>
        <taxon>Holocephali</taxon>
        <taxon>Chimaeriformes</taxon>
        <taxon>Callorhinchidae</taxon>
        <taxon>Callorhinchus</taxon>
    </lineage>
</organism>
<feature type="transmembrane region" description="Helical" evidence="9">
    <location>
        <begin position="81"/>
        <end position="111"/>
    </location>
</feature>
<keyword evidence="4 9" id="KW-1133">Transmembrane helix</keyword>
<dbReference type="InterPro" id="IPR052477">
    <property type="entry name" value="Orphan_GPCR1"/>
</dbReference>
<feature type="transmembrane region" description="Helical" evidence="9">
    <location>
        <begin position="20"/>
        <end position="38"/>
    </location>
</feature>
<dbReference type="GeneTree" id="ENSGT00970000196759"/>
<dbReference type="PRINTS" id="PR00237">
    <property type="entry name" value="GPCRRHODOPSN"/>
</dbReference>
<proteinExistence type="predicted"/>
<dbReference type="Ensembl" id="ENSCMIT00000001691.1">
    <property type="protein sequence ID" value="ENSCMIP00000001625.1"/>
    <property type="gene ID" value="ENSCMIG00000001023.1"/>
</dbReference>
<evidence type="ECO:0000256" key="6">
    <source>
        <dbReference type="ARBA" id="ARBA00023136"/>
    </source>
</evidence>
<keyword evidence="6 9" id="KW-0472">Membrane</keyword>
<name>A0A4W3GG37_CALMI</name>
<dbReference type="InParanoid" id="A0A4W3GG37"/>
<reference evidence="12" key="3">
    <citation type="journal article" date="2014" name="Nature">
        <title>Elephant shark genome provides unique insights into gnathostome evolution.</title>
        <authorList>
            <consortium name="International Elephant Shark Genome Sequencing Consortium"/>
            <person name="Venkatesh B."/>
            <person name="Lee A.P."/>
            <person name="Ravi V."/>
            <person name="Maurya A.K."/>
            <person name="Lian M.M."/>
            <person name="Swann J.B."/>
            <person name="Ohta Y."/>
            <person name="Flajnik M.F."/>
            <person name="Sutoh Y."/>
            <person name="Kasahara M."/>
            <person name="Hoon S."/>
            <person name="Gangu V."/>
            <person name="Roy S.W."/>
            <person name="Irimia M."/>
            <person name="Korzh V."/>
            <person name="Kondrychyn I."/>
            <person name="Lim Z.W."/>
            <person name="Tay B.H."/>
            <person name="Tohari S."/>
            <person name="Kong K.W."/>
            <person name="Ho S."/>
            <person name="Lorente-Galdos B."/>
            <person name="Quilez J."/>
            <person name="Marques-Bonet T."/>
            <person name="Raney B.J."/>
            <person name="Ingham P.W."/>
            <person name="Tay A."/>
            <person name="Hillier L.W."/>
            <person name="Minx P."/>
            <person name="Boehm T."/>
            <person name="Wilson R.K."/>
            <person name="Brenner S."/>
            <person name="Warren W.C."/>
        </authorList>
    </citation>
    <scope>NUCLEOTIDE SEQUENCE [LARGE SCALE GENOMIC DNA]</scope>
</reference>
<dbReference type="Pfam" id="PF00001">
    <property type="entry name" value="7tm_1"/>
    <property type="match status" value="1"/>
</dbReference>
<comment type="subcellular location">
    <subcellularLocation>
        <location evidence="1">Cell membrane</location>
        <topology evidence="1">Multi-pass membrane protein</topology>
    </subcellularLocation>
</comment>